<reference evidence="3" key="1">
    <citation type="submission" date="2023-05" db="EMBL/GenBank/DDBJ databases">
        <authorList>
            <person name="Huff M."/>
        </authorList>
    </citation>
    <scope>NUCLEOTIDE SEQUENCE</scope>
</reference>
<feature type="region of interest" description="Disordered" evidence="1">
    <location>
        <begin position="74"/>
        <end position="105"/>
    </location>
</feature>
<dbReference type="AlphaFoldDB" id="A0AAD2E9K3"/>
<keyword evidence="2" id="KW-0472">Membrane</keyword>
<feature type="transmembrane region" description="Helical" evidence="2">
    <location>
        <begin position="30"/>
        <end position="52"/>
    </location>
</feature>
<evidence type="ECO:0000313" key="3">
    <source>
        <dbReference type="EMBL" id="CAI9779605.1"/>
    </source>
</evidence>
<name>A0AAD2E9K3_9LAMI</name>
<evidence type="ECO:0000313" key="4">
    <source>
        <dbReference type="Proteomes" id="UP000834106"/>
    </source>
</evidence>
<evidence type="ECO:0000256" key="2">
    <source>
        <dbReference type="SAM" id="Phobius"/>
    </source>
</evidence>
<proteinExistence type="predicted"/>
<sequence length="105" mass="11928">MARGSRFLDGANPPILHPPPSPLPPPPLQVGIQLCIVFTVLVFKFLCMYFYLKLLDNTAAIGRCCDGQQWHVEEGPEVPSEADLRRQQRQPLRLRNLPGGVRRRR</sequence>
<gene>
    <name evidence="3" type="ORF">FPE_LOCUS27035</name>
</gene>
<evidence type="ECO:0000256" key="1">
    <source>
        <dbReference type="SAM" id="MobiDB-lite"/>
    </source>
</evidence>
<dbReference type="EMBL" id="OU503052">
    <property type="protein sequence ID" value="CAI9779605.1"/>
    <property type="molecule type" value="Genomic_DNA"/>
</dbReference>
<keyword evidence="2" id="KW-0812">Transmembrane</keyword>
<feature type="region of interest" description="Disordered" evidence="1">
    <location>
        <begin position="1"/>
        <end position="23"/>
    </location>
</feature>
<accession>A0AAD2E9K3</accession>
<protein>
    <submittedName>
        <fullName evidence="3">Uncharacterized protein</fullName>
    </submittedName>
</protein>
<keyword evidence="4" id="KW-1185">Reference proteome</keyword>
<dbReference type="Proteomes" id="UP000834106">
    <property type="component" value="Chromosome 17"/>
</dbReference>
<organism evidence="3 4">
    <name type="scientific">Fraxinus pennsylvanica</name>
    <dbReference type="NCBI Taxonomy" id="56036"/>
    <lineage>
        <taxon>Eukaryota</taxon>
        <taxon>Viridiplantae</taxon>
        <taxon>Streptophyta</taxon>
        <taxon>Embryophyta</taxon>
        <taxon>Tracheophyta</taxon>
        <taxon>Spermatophyta</taxon>
        <taxon>Magnoliopsida</taxon>
        <taxon>eudicotyledons</taxon>
        <taxon>Gunneridae</taxon>
        <taxon>Pentapetalae</taxon>
        <taxon>asterids</taxon>
        <taxon>lamiids</taxon>
        <taxon>Lamiales</taxon>
        <taxon>Oleaceae</taxon>
        <taxon>Oleeae</taxon>
        <taxon>Fraxinus</taxon>
    </lineage>
</organism>
<keyword evidence="2" id="KW-1133">Transmembrane helix</keyword>